<evidence type="ECO:0000256" key="1">
    <source>
        <dbReference type="ARBA" id="ARBA00023125"/>
    </source>
</evidence>
<dbReference type="PANTHER" id="PTHR46558:SF11">
    <property type="entry name" value="HTH-TYPE TRANSCRIPTIONAL REGULATOR XRE"/>
    <property type="match status" value="1"/>
</dbReference>
<dbReference type="Gene3D" id="1.10.260.40">
    <property type="entry name" value="lambda repressor-like DNA-binding domains"/>
    <property type="match status" value="1"/>
</dbReference>
<evidence type="ECO:0000313" key="3">
    <source>
        <dbReference type="EMBL" id="GHF24996.1"/>
    </source>
</evidence>
<proteinExistence type="predicted"/>
<name>A0A919AT68_9PROT</name>
<dbReference type="CDD" id="cd00093">
    <property type="entry name" value="HTH_XRE"/>
    <property type="match status" value="1"/>
</dbReference>
<gene>
    <name evidence="3" type="ORF">GCM10017044_19710</name>
</gene>
<reference evidence="3" key="2">
    <citation type="submission" date="2020-09" db="EMBL/GenBank/DDBJ databases">
        <authorList>
            <person name="Sun Q."/>
            <person name="Kim S."/>
        </authorList>
    </citation>
    <scope>NUCLEOTIDE SEQUENCE</scope>
    <source>
        <strain evidence="3">KCTC 42590</strain>
    </source>
</reference>
<dbReference type="EMBL" id="BNCI01000002">
    <property type="protein sequence ID" value="GHF24996.1"/>
    <property type="molecule type" value="Genomic_DNA"/>
</dbReference>
<comment type="caution">
    <text evidence="3">The sequence shown here is derived from an EMBL/GenBank/DDBJ whole genome shotgun (WGS) entry which is preliminary data.</text>
</comment>
<feature type="domain" description="HTH cro/C1-type" evidence="2">
    <location>
        <begin position="13"/>
        <end position="67"/>
    </location>
</feature>
<dbReference type="RefSeq" id="WP_191252462.1">
    <property type="nucleotide sequence ID" value="NZ_BNCI01000002.1"/>
</dbReference>
<dbReference type="Pfam" id="PF01381">
    <property type="entry name" value="HTH_3"/>
    <property type="match status" value="1"/>
</dbReference>
<dbReference type="PANTHER" id="PTHR46558">
    <property type="entry name" value="TRACRIPTIONAL REGULATORY PROTEIN-RELATED-RELATED"/>
    <property type="match status" value="1"/>
</dbReference>
<dbReference type="SMART" id="SM00530">
    <property type="entry name" value="HTH_XRE"/>
    <property type="match status" value="1"/>
</dbReference>
<dbReference type="GO" id="GO:0003677">
    <property type="term" value="F:DNA binding"/>
    <property type="evidence" value="ECO:0007669"/>
    <property type="project" value="UniProtKB-KW"/>
</dbReference>
<reference evidence="3" key="1">
    <citation type="journal article" date="2014" name="Int. J. Syst. Evol. Microbiol.">
        <title>Complete genome sequence of Corynebacterium casei LMG S-19264T (=DSM 44701T), isolated from a smear-ripened cheese.</title>
        <authorList>
            <consortium name="US DOE Joint Genome Institute (JGI-PGF)"/>
            <person name="Walter F."/>
            <person name="Albersmeier A."/>
            <person name="Kalinowski J."/>
            <person name="Ruckert C."/>
        </authorList>
    </citation>
    <scope>NUCLEOTIDE SEQUENCE</scope>
    <source>
        <strain evidence="3">KCTC 42590</strain>
    </source>
</reference>
<organism evidence="3 4">
    <name type="scientific">Kordiimonas sediminis</name>
    <dbReference type="NCBI Taxonomy" id="1735581"/>
    <lineage>
        <taxon>Bacteria</taxon>
        <taxon>Pseudomonadati</taxon>
        <taxon>Pseudomonadota</taxon>
        <taxon>Alphaproteobacteria</taxon>
        <taxon>Kordiimonadales</taxon>
        <taxon>Kordiimonadaceae</taxon>
        <taxon>Kordiimonas</taxon>
    </lineage>
</organism>
<dbReference type="InterPro" id="IPR001387">
    <property type="entry name" value="Cro/C1-type_HTH"/>
</dbReference>
<sequence>MPDPIDAAVGREVAKHRKRSGYTQAQIGDFLGLTFQQIQKYEKGVNRISAGKLMRLANLFGVRVEVFFATVNTPEEEKEISRQEAKELANYYMMLSPKMQKEMTRFVKALANE</sequence>
<dbReference type="AlphaFoldDB" id="A0A919AT68"/>
<evidence type="ECO:0000313" key="4">
    <source>
        <dbReference type="Proteomes" id="UP000630923"/>
    </source>
</evidence>
<evidence type="ECO:0000259" key="2">
    <source>
        <dbReference type="PROSITE" id="PS50943"/>
    </source>
</evidence>
<keyword evidence="4" id="KW-1185">Reference proteome</keyword>
<dbReference type="PROSITE" id="PS50943">
    <property type="entry name" value="HTH_CROC1"/>
    <property type="match status" value="1"/>
</dbReference>
<accession>A0A919AT68</accession>
<keyword evidence="1" id="KW-0238">DNA-binding</keyword>
<dbReference type="InterPro" id="IPR010982">
    <property type="entry name" value="Lambda_DNA-bd_dom_sf"/>
</dbReference>
<protein>
    <recommendedName>
        <fullName evidence="2">HTH cro/C1-type domain-containing protein</fullName>
    </recommendedName>
</protein>
<dbReference type="SUPFAM" id="SSF47413">
    <property type="entry name" value="lambda repressor-like DNA-binding domains"/>
    <property type="match status" value="1"/>
</dbReference>
<dbReference type="Proteomes" id="UP000630923">
    <property type="component" value="Unassembled WGS sequence"/>
</dbReference>